<feature type="transmembrane region" description="Helical" evidence="2">
    <location>
        <begin position="54"/>
        <end position="74"/>
    </location>
</feature>
<organism evidence="3 4">
    <name type="scientific">Streptomyces syringium</name>
    <dbReference type="NCBI Taxonomy" id="76729"/>
    <lineage>
        <taxon>Bacteria</taxon>
        <taxon>Bacillati</taxon>
        <taxon>Actinomycetota</taxon>
        <taxon>Actinomycetes</taxon>
        <taxon>Kitasatosporales</taxon>
        <taxon>Streptomycetaceae</taxon>
        <taxon>Streptomyces</taxon>
    </lineage>
</organism>
<keyword evidence="2" id="KW-1133">Transmembrane helix</keyword>
<evidence type="ECO:0000256" key="1">
    <source>
        <dbReference type="SAM" id="MobiDB-lite"/>
    </source>
</evidence>
<feature type="region of interest" description="Disordered" evidence="1">
    <location>
        <begin position="78"/>
        <end position="132"/>
    </location>
</feature>
<accession>A0ABS4XVY7</accession>
<name>A0ABS4XVY7_9ACTN</name>
<dbReference type="Proteomes" id="UP001519291">
    <property type="component" value="Unassembled WGS sequence"/>
</dbReference>
<feature type="compositionally biased region" description="Low complexity" evidence="1">
    <location>
        <begin position="118"/>
        <end position="132"/>
    </location>
</feature>
<evidence type="ECO:0000313" key="4">
    <source>
        <dbReference type="Proteomes" id="UP001519291"/>
    </source>
</evidence>
<comment type="caution">
    <text evidence="3">The sequence shown here is derived from an EMBL/GenBank/DDBJ whole genome shotgun (WGS) entry which is preliminary data.</text>
</comment>
<protein>
    <recommendedName>
        <fullName evidence="5">Serine/threonine protein kinase</fullName>
    </recommendedName>
</protein>
<evidence type="ECO:0000313" key="3">
    <source>
        <dbReference type="EMBL" id="MBP2400674.1"/>
    </source>
</evidence>
<evidence type="ECO:0000256" key="2">
    <source>
        <dbReference type="SAM" id="Phobius"/>
    </source>
</evidence>
<keyword evidence="2" id="KW-0812">Transmembrane</keyword>
<reference evidence="3 4" key="1">
    <citation type="submission" date="2021-03" db="EMBL/GenBank/DDBJ databases">
        <title>Sequencing the genomes of 1000 actinobacteria strains.</title>
        <authorList>
            <person name="Klenk H.-P."/>
        </authorList>
    </citation>
    <scope>NUCLEOTIDE SEQUENCE [LARGE SCALE GENOMIC DNA]</scope>
    <source>
        <strain evidence="3 4">DSM 41480</strain>
    </source>
</reference>
<proteinExistence type="predicted"/>
<evidence type="ECO:0008006" key="5">
    <source>
        <dbReference type="Google" id="ProtNLM"/>
    </source>
</evidence>
<dbReference type="GeneID" id="91567042"/>
<feature type="compositionally biased region" description="Low complexity" evidence="1">
    <location>
        <begin position="78"/>
        <end position="100"/>
    </location>
</feature>
<keyword evidence="4" id="KW-1185">Reference proteome</keyword>
<sequence length="219" mass="22382">MVDLPTGSVNLRIPPVRDNSLIKVSTATGETTFIRIRVTDAQPQPGRALTGNPLARPLFILVALGVMLAVAVLLTRQGDSSPSASGPGTGATAPTSSGTGVDTGHPGSATDDTGTGRTAPGPALTSAPAAPSPYRAGTCLDGTIPDSTTPVSVSDVDVVACSSADAHYRVIQTFHGTTDMSRCRSNSDTQYSFSSERTLNGRTISSVVYCLVGLGSYAR</sequence>
<keyword evidence="2" id="KW-0472">Membrane</keyword>
<dbReference type="RefSeq" id="WP_209513276.1">
    <property type="nucleotide sequence ID" value="NZ_JAGIOH010000001.1"/>
</dbReference>
<gene>
    <name evidence="3" type="ORF">JO379_000143</name>
</gene>
<dbReference type="EMBL" id="JAGIOH010000001">
    <property type="protein sequence ID" value="MBP2400674.1"/>
    <property type="molecule type" value="Genomic_DNA"/>
</dbReference>